<evidence type="ECO:0000256" key="5">
    <source>
        <dbReference type="HAMAP-Rule" id="MF_01114"/>
    </source>
</evidence>
<dbReference type="Proteomes" id="UP000032633">
    <property type="component" value="Chromosome"/>
</dbReference>
<dbReference type="PANTHER" id="PTHR33602">
    <property type="entry name" value="REGULATORY PROTEIN RECX FAMILY PROTEIN"/>
    <property type="match status" value="1"/>
</dbReference>
<dbReference type="AlphaFoldDB" id="A0A0D5NSL8"/>
<dbReference type="Pfam" id="PF21982">
    <property type="entry name" value="RecX_HTH1"/>
    <property type="match status" value="1"/>
</dbReference>
<evidence type="ECO:0000256" key="1">
    <source>
        <dbReference type="ARBA" id="ARBA00004496"/>
    </source>
</evidence>
<comment type="similarity">
    <text evidence="2 5">Belongs to the RecX family.</text>
</comment>
<dbReference type="PATRIC" id="fig|1126833.4.peg.4664"/>
<feature type="domain" description="RecX second three-helical" evidence="6">
    <location>
        <begin position="109"/>
        <end position="149"/>
    </location>
</feature>
<evidence type="ECO:0000256" key="3">
    <source>
        <dbReference type="ARBA" id="ARBA00018111"/>
    </source>
</evidence>
<dbReference type="KEGG" id="pbj:VN24_21240"/>
<dbReference type="GO" id="GO:0005737">
    <property type="term" value="C:cytoplasm"/>
    <property type="evidence" value="ECO:0007669"/>
    <property type="project" value="UniProtKB-SubCell"/>
</dbReference>
<comment type="function">
    <text evidence="5">Modulates RecA activity.</text>
</comment>
<dbReference type="GO" id="GO:0006282">
    <property type="term" value="P:regulation of DNA repair"/>
    <property type="evidence" value="ECO:0007669"/>
    <property type="project" value="UniProtKB-UniRule"/>
</dbReference>
<dbReference type="InterPro" id="IPR053924">
    <property type="entry name" value="RecX_HTH_2nd"/>
</dbReference>
<evidence type="ECO:0000256" key="2">
    <source>
        <dbReference type="ARBA" id="ARBA00009695"/>
    </source>
</evidence>
<dbReference type="InterPro" id="IPR003783">
    <property type="entry name" value="Regulatory_RecX"/>
</dbReference>
<name>A0A0D5NSL8_9BACL</name>
<sequence>MLLTKVEPDRKHRSRYLLYFDGSDEAALSVHEDILVRYRLLKGQTLDAALLAEVAAEDGRYRAYAAAVYYLGFKPRTSKEIERYLARKEFDEESISHTLDRLNGEALINDGEYARMFAAQRMRGALKGRRLIRQELQVRGIAKETAAKAAEALDPQAELDAAMRAAEKKWRSLKGEPIDRKRKLTAFLLRRGFPGETARAAVRSISEGEQGDDEGLWLDN</sequence>
<dbReference type="InterPro" id="IPR053926">
    <property type="entry name" value="RecX_HTH_1st"/>
</dbReference>
<dbReference type="HOGENOM" id="CLU_066607_4_1_9"/>
<dbReference type="InterPro" id="IPR053925">
    <property type="entry name" value="RecX_HTH_3rd"/>
</dbReference>
<dbReference type="HAMAP" id="MF_01114">
    <property type="entry name" value="RecX"/>
    <property type="match status" value="1"/>
</dbReference>
<accession>A0A0D5NSL8</accession>
<dbReference type="Pfam" id="PF02631">
    <property type="entry name" value="RecX_HTH2"/>
    <property type="match status" value="1"/>
</dbReference>
<evidence type="ECO:0000256" key="4">
    <source>
        <dbReference type="ARBA" id="ARBA00022490"/>
    </source>
</evidence>
<feature type="domain" description="RecX first three-helical" evidence="8">
    <location>
        <begin position="63"/>
        <end position="102"/>
    </location>
</feature>
<proteinExistence type="inferred from homology"/>
<dbReference type="Pfam" id="PF21981">
    <property type="entry name" value="RecX_HTH3"/>
    <property type="match status" value="1"/>
</dbReference>
<evidence type="ECO:0000313" key="9">
    <source>
        <dbReference type="EMBL" id="AJY77908.1"/>
    </source>
</evidence>
<keyword evidence="10" id="KW-1185">Reference proteome</keyword>
<evidence type="ECO:0000259" key="7">
    <source>
        <dbReference type="Pfam" id="PF21981"/>
    </source>
</evidence>
<organism evidence="9 10">
    <name type="scientific">Paenibacillus beijingensis</name>
    <dbReference type="NCBI Taxonomy" id="1126833"/>
    <lineage>
        <taxon>Bacteria</taxon>
        <taxon>Bacillati</taxon>
        <taxon>Bacillota</taxon>
        <taxon>Bacilli</taxon>
        <taxon>Bacillales</taxon>
        <taxon>Paenibacillaceae</taxon>
        <taxon>Paenibacillus</taxon>
    </lineage>
</organism>
<comment type="subcellular location">
    <subcellularLocation>
        <location evidence="1 5">Cytoplasm</location>
    </subcellularLocation>
</comment>
<dbReference type="EMBL" id="CP011058">
    <property type="protein sequence ID" value="AJY77908.1"/>
    <property type="molecule type" value="Genomic_DNA"/>
</dbReference>
<evidence type="ECO:0000313" key="10">
    <source>
        <dbReference type="Proteomes" id="UP000032633"/>
    </source>
</evidence>
<reference evidence="10" key="2">
    <citation type="submission" date="2015-03" db="EMBL/GenBank/DDBJ databases">
        <title>Genome sequence of Paenibacillus beijingensis strain DSM 24997T.</title>
        <authorList>
            <person name="Kwak Y."/>
            <person name="Shin J.-H."/>
        </authorList>
    </citation>
    <scope>NUCLEOTIDE SEQUENCE [LARGE SCALE GENOMIC DNA]</scope>
    <source>
        <strain evidence="10">DSM 24997</strain>
    </source>
</reference>
<dbReference type="PANTHER" id="PTHR33602:SF1">
    <property type="entry name" value="REGULATORY PROTEIN RECX FAMILY PROTEIN"/>
    <property type="match status" value="1"/>
</dbReference>
<dbReference type="Gene3D" id="1.10.10.10">
    <property type="entry name" value="Winged helix-like DNA-binding domain superfamily/Winged helix DNA-binding domain"/>
    <property type="match status" value="3"/>
</dbReference>
<evidence type="ECO:0000259" key="8">
    <source>
        <dbReference type="Pfam" id="PF21982"/>
    </source>
</evidence>
<dbReference type="InterPro" id="IPR036388">
    <property type="entry name" value="WH-like_DNA-bd_sf"/>
</dbReference>
<evidence type="ECO:0000259" key="6">
    <source>
        <dbReference type="Pfam" id="PF02631"/>
    </source>
</evidence>
<dbReference type="STRING" id="1126833.VN24_21240"/>
<keyword evidence="4 5" id="KW-0963">Cytoplasm</keyword>
<gene>
    <name evidence="5" type="primary">recX</name>
    <name evidence="9" type="ORF">VN24_21240</name>
</gene>
<reference evidence="9 10" key="1">
    <citation type="journal article" date="2015" name="J. Biotechnol.">
        <title>Complete genome sequence of Paenibacillus beijingensis 7188(T) (=DSM 24997(T)), a novel rhizobacterium from jujube garden soil.</title>
        <authorList>
            <person name="Kwak Y."/>
            <person name="Shin J.H."/>
        </authorList>
    </citation>
    <scope>NUCLEOTIDE SEQUENCE [LARGE SCALE GENOMIC DNA]</scope>
    <source>
        <strain evidence="9 10">DSM 24997</strain>
    </source>
</reference>
<feature type="domain" description="RecX third three-helical" evidence="7">
    <location>
        <begin position="158"/>
        <end position="202"/>
    </location>
</feature>
<dbReference type="OrthoDB" id="5421057at2"/>
<protein>
    <recommendedName>
        <fullName evidence="3 5">Regulatory protein RecX</fullName>
    </recommendedName>
</protein>